<accession>A0A347U4I0</accession>
<evidence type="ECO:0000313" key="2">
    <source>
        <dbReference type="EMBL" id="RXI32954.1"/>
    </source>
</evidence>
<reference evidence="2 4" key="1">
    <citation type="submission" date="2017-09" db="EMBL/GenBank/DDBJ databases">
        <title>Genomics of the genus Arcobacter.</title>
        <authorList>
            <person name="Perez-Cataluna A."/>
            <person name="Figueras M.J."/>
            <person name="Salas-Masso N."/>
        </authorList>
    </citation>
    <scope>NUCLEOTIDE SEQUENCE [LARGE SCALE GENOMIC DNA]</scope>
    <source>
        <strain evidence="2 4">CECT 7837</strain>
    </source>
</reference>
<name>A0A347U4I0_9BACT</name>
<keyword evidence="3" id="KW-1185">Reference proteome</keyword>
<proteinExistence type="predicted"/>
<protein>
    <submittedName>
        <fullName evidence="2">Uncharacterized protein</fullName>
    </submittedName>
</protein>
<dbReference type="EMBL" id="NXIG01000001">
    <property type="protein sequence ID" value="RXI32954.1"/>
    <property type="molecule type" value="Genomic_DNA"/>
</dbReference>
<dbReference type="AlphaFoldDB" id="A0A347U4I0"/>
<evidence type="ECO:0000313" key="4">
    <source>
        <dbReference type="Proteomes" id="UP000290588"/>
    </source>
</evidence>
<dbReference type="Proteomes" id="UP000262582">
    <property type="component" value="Chromosome"/>
</dbReference>
<reference evidence="1 3" key="2">
    <citation type="submission" date="2018-08" db="EMBL/GenBank/DDBJ databases">
        <title>Complete genome of the Arcobacter ellisii type strain LMG 26155.</title>
        <authorList>
            <person name="Miller W.G."/>
            <person name="Yee E."/>
            <person name="Bono J.L."/>
        </authorList>
    </citation>
    <scope>NUCLEOTIDE SEQUENCE [LARGE SCALE GENOMIC DNA]</scope>
    <source>
        <strain evidence="1 3">LMG 26155</strain>
    </source>
</reference>
<gene>
    <name evidence="1" type="ORF">AELL_0051</name>
    <name evidence="2" type="ORF">CP962_00685</name>
</gene>
<evidence type="ECO:0000313" key="3">
    <source>
        <dbReference type="Proteomes" id="UP000262582"/>
    </source>
</evidence>
<dbReference type="EMBL" id="CP032097">
    <property type="protein sequence ID" value="AXX93758.1"/>
    <property type="molecule type" value="Genomic_DNA"/>
</dbReference>
<dbReference type="Proteomes" id="UP000290588">
    <property type="component" value="Unassembled WGS sequence"/>
</dbReference>
<organism evidence="2 4">
    <name type="scientific">Arcobacter ellisii</name>
    <dbReference type="NCBI Taxonomy" id="913109"/>
    <lineage>
        <taxon>Bacteria</taxon>
        <taxon>Pseudomonadati</taxon>
        <taxon>Campylobacterota</taxon>
        <taxon>Epsilonproteobacteria</taxon>
        <taxon>Campylobacterales</taxon>
        <taxon>Arcobacteraceae</taxon>
        <taxon>Arcobacter</taxon>
    </lineage>
</organism>
<sequence>MRVQEEIKKELLKEIYGNIDNIYDFIDIRYKLDKPCNDAVIKKLNELKDVIYKVSNLSDLA</sequence>
<dbReference type="KEGG" id="aell:AELL_0051"/>
<evidence type="ECO:0000313" key="1">
    <source>
        <dbReference type="EMBL" id="AXX93758.1"/>
    </source>
</evidence>